<dbReference type="AlphaFoldDB" id="A0A1X7RYZ6"/>
<feature type="region of interest" description="Disordered" evidence="1">
    <location>
        <begin position="56"/>
        <end position="92"/>
    </location>
</feature>
<dbReference type="EMBL" id="LT853698">
    <property type="protein sequence ID" value="SMQ52615.1"/>
    <property type="molecule type" value="Genomic_DNA"/>
</dbReference>
<dbReference type="Proteomes" id="UP000215127">
    <property type="component" value="Chromosome 7"/>
</dbReference>
<keyword evidence="3" id="KW-1185">Reference proteome</keyword>
<evidence type="ECO:0000256" key="1">
    <source>
        <dbReference type="SAM" id="MobiDB-lite"/>
    </source>
</evidence>
<organism evidence="2 3">
    <name type="scientific">Zymoseptoria tritici (strain ST99CH_3D7)</name>
    <dbReference type="NCBI Taxonomy" id="1276538"/>
    <lineage>
        <taxon>Eukaryota</taxon>
        <taxon>Fungi</taxon>
        <taxon>Dikarya</taxon>
        <taxon>Ascomycota</taxon>
        <taxon>Pezizomycotina</taxon>
        <taxon>Dothideomycetes</taxon>
        <taxon>Dothideomycetidae</taxon>
        <taxon>Mycosphaerellales</taxon>
        <taxon>Mycosphaerellaceae</taxon>
        <taxon>Zymoseptoria</taxon>
    </lineage>
</organism>
<evidence type="ECO:0000313" key="2">
    <source>
        <dbReference type="EMBL" id="SMQ52615.1"/>
    </source>
</evidence>
<proteinExistence type="predicted"/>
<gene>
    <name evidence="2" type="ORF">ZT3D7_G7768</name>
</gene>
<feature type="region of interest" description="Disordered" evidence="1">
    <location>
        <begin position="1"/>
        <end position="32"/>
    </location>
</feature>
<reference evidence="2 3" key="1">
    <citation type="submission" date="2016-06" db="EMBL/GenBank/DDBJ databases">
        <authorList>
            <person name="Kjaerup R.B."/>
            <person name="Dalgaard T.S."/>
            <person name="Juul-Madsen H.R."/>
        </authorList>
    </citation>
    <scope>NUCLEOTIDE SEQUENCE [LARGE SCALE GENOMIC DNA]</scope>
</reference>
<sequence length="139" mass="15172">MNSDFAPPWKASTTASDKTYQGPGRTLGSSTPLVTQEAQLLPDSSVHATMVGTWVVPNRDHDKEGNVPGTGQPSKKPPNRGTRPPEPAIPQMGKLVDEDIPETLAQLLLSAESRGESLMQWIKDAKMAKRRMRRLAESL</sequence>
<accession>A0A1X7RYZ6</accession>
<protein>
    <submittedName>
        <fullName evidence="2">Uncharacterized protein</fullName>
    </submittedName>
</protein>
<name>A0A1X7RYZ6_ZYMT9</name>
<evidence type="ECO:0000313" key="3">
    <source>
        <dbReference type="Proteomes" id="UP000215127"/>
    </source>
</evidence>